<sequence length="738" mass="79039">MLVLLVITLLASCDDGKGLIFGIMAVGAASGLWQATDDKPDDKKSDTASNSNPNTSPTASADFAIHSSQTYDGTSDDLLTAGLGQSGLSNTTTPTATDPSNPTAPEIRKATIFNQYKALQDMRPSLGYGTLYGPAAPTKFATSSSDGKIAGKEYLAYADDGSGNQNVTMMVQLPDNFDSENPCIVAAPSPGSRGVYGAISTVGEWGLKNHCAVAYTDKGTGSGVHDLTTGTVNLIDGTRKIATDAGKQANFRAQGTAELDLSSYSSTYPDRIAQKHAHSQQNPEANWGKNVLDTIQFAFQILNLEENFGKKSTQTENDDQAAASAKNQTTITATLTPANTIVIAAGISSGGAAALRAAEQDSNNWIDGVVVAAPLINVNFSKFRDAQGITIQQGNKPPLSYQNYNKSLFDVITYYNVFQPCASANTAMGLSERCKALRNAGWLSSNTLSEQVEAQKRLNDYGILESSNAIAHYYESASIYAGFAYGYASAYGRFSVVDNLCGYSYAYTQGNKSPSAKILADLADDFQSSSGMPPSSETQLINNNGNQDKGINFHQSQDGYLAGALCLRQLATGTTGITNTSVPLTGNQSKYYQRVQQGINETLASGDLRGKPAIIVHGRDDALAPVNFTSRAYYGLNQQTQGANSPLVYIEVKNAHHFDAFNEQYHIDTQISLYYYLSQSLDQMYDHLKKKTALPPSQVIPTQPTASLPAIASKENIKETCLITFDNRVLDIPDDEKC</sequence>
<evidence type="ECO:0000256" key="1">
    <source>
        <dbReference type="ARBA" id="ARBA00022801"/>
    </source>
</evidence>
<organism evidence="3 4">
    <name type="scientific">Thioploca ingrica</name>
    <dbReference type="NCBI Taxonomy" id="40754"/>
    <lineage>
        <taxon>Bacteria</taxon>
        <taxon>Pseudomonadati</taxon>
        <taxon>Pseudomonadota</taxon>
        <taxon>Gammaproteobacteria</taxon>
        <taxon>Thiotrichales</taxon>
        <taxon>Thiotrichaceae</taxon>
        <taxon>Thioploca</taxon>
    </lineage>
</organism>
<feature type="region of interest" description="Disordered" evidence="2">
    <location>
        <begin position="36"/>
        <end position="61"/>
    </location>
</feature>
<keyword evidence="1 3" id="KW-0378">Hydrolase</keyword>
<dbReference type="SUPFAM" id="SSF53474">
    <property type="entry name" value="alpha/beta-Hydrolases"/>
    <property type="match status" value="1"/>
</dbReference>
<dbReference type="Gene3D" id="3.40.50.1820">
    <property type="entry name" value="alpha/beta hydrolase"/>
    <property type="match status" value="1"/>
</dbReference>
<evidence type="ECO:0000256" key="2">
    <source>
        <dbReference type="SAM" id="MobiDB-lite"/>
    </source>
</evidence>
<dbReference type="KEGG" id="tig:THII_3784"/>
<keyword evidence="4" id="KW-1185">Reference proteome</keyword>
<feature type="compositionally biased region" description="Low complexity" evidence="2">
    <location>
        <begin position="47"/>
        <end position="61"/>
    </location>
</feature>
<dbReference type="GO" id="GO:0019605">
    <property type="term" value="P:butyrate metabolic process"/>
    <property type="evidence" value="ECO:0007669"/>
    <property type="project" value="InterPro"/>
</dbReference>
<evidence type="ECO:0000313" key="4">
    <source>
        <dbReference type="Proteomes" id="UP000031623"/>
    </source>
</evidence>
<name>A0A090BW68_9GAMM</name>
<dbReference type="HOGENOM" id="CLU_420258_0_0_6"/>
<dbReference type="GO" id="GO:0047989">
    <property type="term" value="F:hydroxybutyrate-dimer hydrolase activity"/>
    <property type="evidence" value="ECO:0007669"/>
    <property type="project" value="InterPro"/>
</dbReference>
<dbReference type="Proteomes" id="UP000031623">
    <property type="component" value="Chromosome"/>
</dbReference>
<feature type="region of interest" description="Disordered" evidence="2">
    <location>
        <begin position="529"/>
        <end position="548"/>
    </location>
</feature>
<evidence type="ECO:0000313" key="3">
    <source>
        <dbReference type="EMBL" id="BAP58081.1"/>
    </source>
</evidence>
<feature type="region of interest" description="Disordered" evidence="2">
    <location>
        <begin position="82"/>
        <end position="106"/>
    </location>
</feature>
<dbReference type="AlphaFoldDB" id="A0A090BW68"/>
<dbReference type="GO" id="GO:0005615">
    <property type="term" value="C:extracellular space"/>
    <property type="evidence" value="ECO:0007669"/>
    <property type="project" value="InterPro"/>
</dbReference>
<dbReference type="EMBL" id="AP014633">
    <property type="protein sequence ID" value="BAP58081.1"/>
    <property type="molecule type" value="Genomic_DNA"/>
</dbReference>
<keyword evidence="3" id="KW-0449">Lipoprotein</keyword>
<dbReference type="InterPro" id="IPR029058">
    <property type="entry name" value="AB_hydrolase_fold"/>
</dbReference>
<keyword evidence="3" id="KW-0472">Membrane</keyword>
<accession>A0A090BW68</accession>
<feature type="compositionally biased region" description="Polar residues" evidence="2">
    <location>
        <begin position="86"/>
        <end position="103"/>
    </location>
</feature>
<protein>
    <submittedName>
        <fullName evidence="3">D--3-hydroxybutyrate oligomer hydrolase lipoprotein transmembrane</fullName>
    </submittedName>
</protein>
<dbReference type="InterPro" id="IPR016582">
    <property type="entry name" value="OHBut_olig_hydro_put"/>
</dbReference>
<reference evidence="3 4" key="1">
    <citation type="journal article" date="2014" name="ISME J.">
        <title>Ecophysiology of Thioploca ingrica as revealed by the complete genome sequence supplemented with proteomic evidence.</title>
        <authorList>
            <person name="Kojima H."/>
            <person name="Ogura Y."/>
            <person name="Yamamoto N."/>
            <person name="Togashi T."/>
            <person name="Mori H."/>
            <person name="Watanabe T."/>
            <person name="Nemoto F."/>
            <person name="Kurokawa K."/>
            <person name="Hayashi T."/>
            <person name="Fukui M."/>
        </authorList>
    </citation>
    <scope>NUCLEOTIDE SEQUENCE [LARGE SCALE GENOMIC DNA]</scope>
</reference>
<gene>
    <name evidence="3" type="ORF">THII_3784</name>
</gene>
<proteinExistence type="predicted"/>
<dbReference type="Pfam" id="PF10605">
    <property type="entry name" value="3HBOH"/>
    <property type="match status" value="1"/>
</dbReference>
<feature type="compositionally biased region" description="Basic and acidic residues" evidence="2">
    <location>
        <begin position="36"/>
        <end position="46"/>
    </location>
</feature>
<keyword evidence="3" id="KW-0812">Transmembrane</keyword>